<dbReference type="Proteomes" id="UP001279681">
    <property type="component" value="Unassembled WGS sequence"/>
</dbReference>
<accession>A0ABU4W9Q3</accession>
<reference evidence="3" key="1">
    <citation type="submission" date="2023-07" db="EMBL/GenBank/DDBJ databases">
        <authorList>
            <person name="Colorado M.A."/>
            <person name="Villamil L.M."/>
            <person name="Melo J.F."/>
            <person name="Rodriguez J.A."/>
            <person name="Ruiz R.Y."/>
        </authorList>
    </citation>
    <scope>NUCLEOTIDE SEQUENCE [LARGE SCALE GENOMIC DNA]</scope>
    <source>
        <strain evidence="3">C33</strain>
    </source>
</reference>
<gene>
    <name evidence="2" type="ORF">RFV38_05450</name>
</gene>
<feature type="domain" description="Glycosyltransferase 2-like" evidence="1">
    <location>
        <begin position="6"/>
        <end position="158"/>
    </location>
</feature>
<keyword evidence="2" id="KW-0328">Glycosyltransferase</keyword>
<sequence>MKYKYSIIMSIYNEKILWIMESIESILAQSFKDFEIIIIIDNPNYFEAIEFVKKLQLENLKYFVNEKNIGLALSLNKALEYSEGEYIVRMDSDDIMLENRLKIQDEEFKKNKKLDFLGTSAYMIDEEGNIFSDFKVPLKYKKILKKIKKQNCFIHPSIIIKKKILIEAGGYRNFPCSQDYDLFYRLLDKGYYGYNLSQKLLKYRIRTSSLGISKGLVQYLSFKYIKDLGKERRKIGKDSYSPKRIDEILKISEDEQKKFMQFRLKVLRSKNIKKILVYLKASFCSKYAFLFTKDLILSKLKIF</sequence>
<dbReference type="EC" id="2.4.-.-" evidence="2"/>
<dbReference type="InterPro" id="IPR029044">
    <property type="entry name" value="Nucleotide-diphossugar_trans"/>
</dbReference>
<name>A0ABU4W9Q3_9FUSO</name>
<evidence type="ECO:0000313" key="3">
    <source>
        <dbReference type="Proteomes" id="UP001279681"/>
    </source>
</evidence>
<dbReference type="Pfam" id="PF00535">
    <property type="entry name" value="Glycos_transf_2"/>
    <property type="match status" value="1"/>
</dbReference>
<evidence type="ECO:0000259" key="1">
    <source>
        <dbReference type="Pfam" id="PF00535"/>
    </source>
</evidence>
<proteinExistence type="predicted"/>
<keyword evidence="2" id="KW-0808">Transferase</keyword>
<organism evidence="2 3">
    <name type="scientific">Candidatus Cetobacterium colombiensis</name>
    <dbReference type="NCBI Taxonomy" id="3073100"/>
    <lineage>
        <taxon>Bacteria</taxon>
        <taxon>Fusobacteriati</taxon>
        <taxon>Fusobacteriota</taxon>
        <taxon>Fusobacteriia</taxon>
        <taxon>Fusobacteriales</taxon>
        <taxon>Fusobacteriaceae</taxon>
        <taxon>Cetobacterium</taxon>
    </lineage>
</organism>
<dbReference type="PANTHER" id="PTHR22916:SF3">
    <property type="entry name" value="UDP-GLCNAC:BETAGAL BETA-1,3-N-ACETYLGLUCOSAMINYLTRANSFERASE-LIKE PROTEIN 1"/>
    <property type="match status" value="1"/>
</dbReference>
<dbReference type="InterPro" id="IPR001173">
    <property type="entry name" value="Glyco_trans_2-like"/>
</dbReference>
<keyword evidence="3" id="KW-1185">Reference proteome</keyword>
<dbReference type="GO" id="GO:0016757">
    <property type="term" value="F:glycosyltransferase activity"/>
    <property type="evidence" value="ECO:0007669"/>
    <property type="project" value="UniProtKB-KW"/>
</dbReference>
<dbReference type="Gene3D" id="3.90.550.10">
    <property type="entry name" value="Spore Coat Polysaccharide Biosynthesis Protein SpsA, Chain A"/>
    <property type="match status" value="1"/>
</dbReference>
<evidence type="ECO:0000313" key="2">
    <source>
        <dbReference type="EMBL" id="MDX8335944.1"/>
    </source>
</evidence>
<dbReference type="RefSeq" id="WP_320313348.1">
    <property type="nucleotide sequence ID" value="NZ_JAVIKH010000005.1"/>
</dbReference>
<dbReference type="PANTHER" id="PTHR22916">
    <property type="entry name" value="GLYCOSYLTRANSFERASE"/>
    <property type="match status" value="1"/>
</dbReference>
<protein>
    <submittedName>
        <fullName evidence="2">Glycosyltransferase</fullName>
        <ecNumber evidence="2">2.4.-.-</ecNumber>
    </submittedName>
</protein>
<dbReference type="SUPFAM" id="SSF53448">
    <property type="entry name" value="Nucleotide-diphospho-sugar transferases"/>
    <property type="match status" value="1"/>
</dbReference>
<dbReference type="EMBL" id="JAVIKH010000005">
    <property type="protein sequence ID" value="MDX8335944.1"/>
    <property type="molecule type" value="Genomic_DNA"/>
</dbReference>
<comment type="caution">
    <text evidence="2">The sequence shown here is derived from an EMBL/GenBank/DDBJ whole genome shotgun (WGS) entry which is preliminary data.</text>
</comment>